<dbReference type="InParanoid" id="A0A0G4F1X9"/>
<dbReference type="SMART" id="SM00032">
    <property type="entry name" value="CCP"/>
    <property type="match status" value="4"/>
</dbReference>
<dbReference type="VEuPathDB" id="CryptoDB:Vbra_2207"/>
<keyword evidence="1" id="KW-1015">Disulfide bond</keyword>
<feature type="compositionally biased region" description="Low complexity" evidence="2">
    <location>
        <begin position="454"/>
        <end position="467"/>
    </location>
</feature>
<dbReference type="OrthoDB" id="8961654at2759"/>
<evidence type="ECO:0000313" key="5">
    <source>
        <dbReference type="Proteomes" id="UP000041254"/>
    </source>
</evidence>
<proteinExistence type="predicted"/>
<dbReference type="PhylomeDB" id="A0A0G4F1X9"/>
<evidence type="ECO:0000256" key="1">
    <source>
        <dbReference type="ARBA" id="ARBA00023157"/>
    </source>
</evidence>
<feature type="region of interest" description="Disordered" evidence="2">
    <location>
        <begin position="454"/>
        <end position="474"/>
    </location>
</feature>
<organism evidence="4 5">
    <name type="scientific">Vitrella brassicaformis (strain CCMP3155)</name>
    <dbReference type="NCBI Taxonomy" id="1169540"/>
    <lineage>
        <taxon>Eukaryota</taxon>
        <taxon>Sar</taxon>
        <taxon>Alveolata</taxon>
        <taxon>Colpodellida</taxon>
        <taxon>Vitrellaceae</taxon>
        <taxon>Vitrella</taxon>
    </lineage>
</organism>
<sequence>MPQSDRIECTNGQWTDRRLVCKADCETWPILSDEHYFTKPWSQEELLARGASSHGFSITVACRHTGEEETVTCHDGQYTALQKTCAPSCEDLTLIPVGDLPVSSVYTVEPAEVLIGPSPHGTKAAIKCNTDEGVAEDTVTCLNGKWSPQTILCAVECPAIPSLLPPNAYELVAIRRPTTSLAQLEGQEEVARANGEADEEITSPRLLEELIHFDKHPHGTVARIRCAERHSHTVTASLEAKLTAQEIVCDQGAWTEVPMKCFRACGPLPPLRHSEMYSLRLTGHRPHNHTVDTSLMNAPFPHGTAVEYTCNKHARARPEPAEPGVARVACNSGNWQPFPPHIKCLRPCRNYTVQERYTIAHGGRHSHTHGGWGHGYWSGESLVLQCNAARGYHSTGHALHGTVECLDGLWSMPNPSLSCHRSCRPLSDVLDERRFAHQTIRILDDLPDNSVETESSTSCCTQTSNETGMDTLPRPPEHGSCVMVGCKDGYSPSVAPSQWHSSVPCAGGRVGVSSLCETVVCTDGHWSPRSFECRAMCPNPFNDTLAPGVTAADGEVVKGMHAHGETLKIACADGFSVAFGAPEQQIITCNDGRFDVVTLHCHKLCPPFDHTMEEHLSPSHPSTSSYIVSLSPDDDAPETHIDRRQMMQPDATGRLTRYFSHGAVRYVRCRDETKRRRHGAARAAHRVVCRDGKWSQIIIHCRRGCSSRSFPRLSPLAYNMTFAGRHQAHHNKRNPRRIPRRARTAT</sequence>
<feature type="domain" description="Sushi" evidence="3">
    <location>
        <begin position="89"/>
        <end position="153"/>
    </location>
</feature>
<feature type="compositionally biased region" description="Basic residues" evidence="2">
    <location>
        <begin position="726"/>
        <end position="746"/>
    </location>
</feature>
<dbReference type="Gene3D" id="2.10.70.10">
    <property type="entry name" value="Complement Module, domain 1"/>
    <property type="match status" value="1"/>
</dbReference>
<keyword evidence="5" id="KW-1185">Reference proteome</keyword>
<evidence type="ECO:0000259" key="3">
    <source>
        <dbReference type="SMART" id="SM00032"/>
    </source>
</evidence>
<feature type="region of interest" description="Disordered" evidence="2">
    <location>
        <begin position="725"/>
        <end position="746"/>
    </location>
</feature>
<feature type="domain" description="Sushi" evidence="3">
    <location>
        <begin position="201"/>
        <end position="261"/>
    </location>
</feature>
<dbReference type="AlphaFoldDB" id="A0A0G4F1X9"/>
<evidence type="ECO:0000313" key="4">
    <source>
        <dbReference type="EMBL" id="CEM05626.1"/>
    </source>
</evidence>
<reference evidence="4 5" key="1">
    <citation type="submission" date="2014-11" db="EMBL/GenBank/DDBJ databases">
        <authorList>
            <person name="Zhu J."/>
            <person name="Qi W."/>
            <person name="Song R."/>
        </authorList>
    </citation>
    <scope>NUCLEOTIDE SEQUENCE [LARGE SCALE GENOMIC DNA]</scope>
</reference>
<dbReference type="InterPro" id="IPR000436">
    <property type="entry name" value="Sushi_SCR_CCP_dom"/>
</dbReference>
<gene>
    <name evidence="4" type="ORF">Vbra_2207</name>
</gene>
<feature type="domain" description="Sushi" evidence="3">
    <location>
        <begin position="537"/>
        <end position="601"/>
    </location>
</feature>
<name>A0A0G4F1X9_VITBC</name>
<dbReference type="Proteomes" id="UP000041254">
    <property type="component" value="Unassembled WGS sequence"/>
</dbReference>
<evidence type="ECO:0000256" key="2">
    <source>
        <dbReference type="SAM" id="MobiDB-lite"/>
    </source>
</evidence>
<accession>A0A0G4F1X9</accession>
<protein>
    <recommendedName>
        <fullName evidence="3">Sushi domain-containing protein</fullName>
    </recommendedName>
</protein>
<dbReference type="EMBL" id="CDMY01000361">
    <property type="protein sequence ID" value="CEM05626.1"/>
    <property type="molecule type" value="Genomic_DNA"/>
</dbReference>
<feature type="domain" description="Sushi" evidence="3">
    <location>
        <begin position="281"/>
        <end position="344"/>
    </location>
</feature>